<feature type="chain" id="PRO_5046574731" evidence="2">
    <location>
        <begin position="33"/>
        <end position="667"/>
    </location>
</feature>
<feature type="region of interest" description="Disordered" evidence="1">
    <location>
        <begin position="48"/>
        <end position="100"/>
    </location>
</feature>
<evidence type="ECO:0000313" key="4">
    <source>
        <dbReference type="Proteomes" id="UP001500427"/>
    </source>
</evidence>
<dbReference type="RefSeq" id="WP_345508011.1">
    <property type="nucleotide sequence ID" value="NZ_BAABIW010000017.1"/>
</dbReference>
<accession>A0ABP9JGY2</accession>
<feature type="signal peptide" evidence="2">
    <location>
        <begin position="1"/>
        <end position="32"/>
    </location>
</feature>
<protein>
    <submittedName>
        <fullName evidence="3">RICIN domain-containing protein</fullName>
    </submittedName>
</protein>
<dbReference type="InterPro" id="IPR012334">
    <property type="entry name" value="Pectin_lyas_fold"/>
</dbReference>
<dbReference type="EMBL" id="BAABIW010000017">
    <property type="protein sequence ID" value="GAA5030042.1"/>
    <property type="molecule type" value="Genomic_DNA"/>
</dbReference>
<evidence type="ECO:0000256" key="2">
    <source>
        <dbReference type="SAM" id="SignalP"/>
    </source>
</evidence>
<dbReference type="Proteomes" id="UP001500427">
    <property type="component" value="Unassembled WGS sequence"/>
</dbReference>
<evidence type="ECO:0000313" key="3">
    <source>
        <dbReference type="EMBL" id="GAA5030042.1"/>
    </source>
</evidence>
<name>A0ABP9JGY2_9MICO</name>
<keyword evidence="4" id="KW-1185">Reference proteome</keyword>
<dbReference type="InterPro" id="IPR059186">
    <property type="entry name" value="SACTE_4363"/>
</dbReference>
<dbReference type="Gene3D" id="2.160.20.10">
    <property type="entry name" value="Single-stranded right-handed beta-helix, Pectin lyase-like"/>
    <property type="match status" value="2"/>
</dbReference>
<gene>
    <name evidence="3" type="ORF">GCM10023258_26920</name>
</gene>
<reference evidence="4" key="1">
    <citation type="journal article" date="2019" name="Int. J. Syst. Evol. Microbiol.">
        <title>The Global Catalogue of Microorganisms (GCM) 10K type strain sequencing project: providing services to taxonomists for standard genome sequencing and annotation.</title>
        <authorList>
            <consortium name="The Broad Institute Genomics Platform"/>
            <consortium name="The Broad Institute Genome Sequencing Center for Infectious Disease"/>
            <person name="Wu L."/>
            <person name="Ma J."/>
        </authorList>
    </citation>
    <scope>NUCLEOTIDE SEQUENCE [LARGE SCALE GENOMIC DNA]</scope>
    <source>
        <strain evidence="4">JCM 17687</strain>
    </source>
</reference>
<sequence>MTHRRDRERGRVRAGRPLALLALTTALATAVAALPAAALSTAGRTAPARTSPAEAAPAATAPATRASAPAAAPTTAPRPAPARHQGGMPDLGPNTYVFTPSMPQDQIQATVDAVAARQVGNEMGSDRYALLFAPGTYGSAEKPLNFQVGYYTEVAGLGQSPGDVTVNGSVYVRNQCSADGSCIALNNFWRSMSNLTINVTTPDFGCYSGQFWAVSQAAPLRRVHVKGQTTLMDYCTGPSYASGGFIADSRFDATVISGSQQQFFTRNSELTGWSNGVWNQVFAGTEGAPAECFPAAADCGGPYTTVAETSVSREKPYLYQDAAGAYRVFVPAAATASRGTTWADGPTPGRSVPLRDVFVARPSDSARTINRELARGRHLLLTPGVYHLDQTLEVRRAGTVVLGLGLASLTPTRGQVAMRVADVPGVDVAGITFDAGPVSSTVLLQVGSGHGGKGHDRDRSSRASDPTALQDVFFRIGGPYLGKAAVSLLVNSDHVVLDDIWAWRADHGNGVGWTLNTADTGLVVNGDHVTATGLFVEHYQKTEVVWNGEHGEVTFFQNELPYDPPSQAAWRSAPGHDGYPALLVTKRVKHFSGTGMGSYSFFNQGVDVFAENAFEVPRTPGVRLHDLLTVFLDPTNGRGGIRHVVNGVGGSSTIANPSTPVTVVDYP</sequence>
<feature type="compositionally biased region" description="Low complexity" evidence="1">
    <location>
        <begin position="48"/>
        <end position="77"/>
    </location>
</feature>
<keyword evidence="2" id="KW-0732">Signal</keyword>
<dbReference type="CDD" id="cd23669">
    <property type="entry name" value="GH55_SacteLam55A-like"/>
    <property type="match status" value="1"/>
</dbReference>
<evidence type="ECO:0000256" key="1">
    <source>
        <dbReference type="SAM" id="MobiDB-lite"/>
    </source>
</evidence>
<comment type="caution">
    <text evidence="3">The sequence shown here is derived from an EMBL/GenBank/DDBJ whole genome shotgun (WGS) entry which is preliminary data.</text>
</comment>
<proteinExistence type="predicted"/>
<organism evidence="3 4">
    <name type="scientific">Terrabacter aeriphilus</name>
    <dbReference type="NCBI Taxonomy" id="515662"/>
    <lineage>
        <taxon>Bacteria</taxon>
        <taxon>Bacillati</taxon>
        <taxon>Actinomycetota</taxon>
        <taxon>Actinomycetes</taxon>
        <taxon>Micrococcales</taxon>
        <taxon>Intrasporangiaceae</taxon>
        <taxon>Terrabacter</taxon>
    </lineage>
</organism>